<sequence>MGSDTGFDHHMTGLGPVCPPVAILTTCPHSKQRHPATYRLVSAYQLLWHLKINDVYQQFTCVAHASQPSALPRFSFEDRHHCLTAMADTLRRATFRKSFRQVRYQRCLSSWATAGRTAGQSPPENTAFGCLTMRVKASSLSSYIISYVVDL</sequence>
<name>A0AB37QTG4_9PSED</name>
<proteinExistence type="predicted"/>
<dbReference type="AlphaFoldDB" id="A0AB37QTG4"/>
<dbReference type="Proteomes" id="UP000272613">
    <property type="component" value="Unassembled WGS sequence"/>
</dbReference>
<evidence type="ECO:0000313" key="1">
    <source>
        <dbReference type="EMBL" id="RMS04932.1"/>
    </source>
</evidence>
<evidence type="ECO:0000313" key="2">
    <source>
        <dbReference type="Proteomes" id="UP000272613"/>
    </source>
</evidence>
<accession>A0AB37QTG4</accession>
<comment type="caution">
    <text evidence="1">The sequence shown here is derived from an EMBL/GenBank/DDBJ whole genome shotgun (WGS) entry which is preliminary data.</text>
</comment>
<dbReference type="EMBL" id="RBSH01000056">
    <property type="protein sequence ID" value="RMS04932.1"/>
    <property type="molecule type" value="Genomic_DNA"/>
</dbReference>
<gene>
    <name evidence="1" type="ORF">ALP74_200145</name>
</gene>
<organism evidence="1 2">
    <name type="scientific">Pseudomonas coronafaciens pv. garcae</name>
    <dbReference type="NCBI Taxonomy" id="251653"/>
    <lineage>
        <taxon>Bacteria</taxon>
        <taxon>Pseudomonadati</taxon>
        <taxon>Pseudomonadota</taxon>
        <taxon>Gammaproteobacteria</taxon>
        <taxon>Pseudomonadales</taxon>
        <taxon>Pseudomonadaceae</taxon>
        <taxon>Pseudomonas</taxon>
        <taxon>Pseudomonas coronafaciens</taxon>
    </lineage>
</organism>
<protein>
    <submittedName>
        <fullName evidence="1">Uncharacterized protein</fullName>
    </submittedName>
</protein>
<reference evidence="1 2" key="1">
    <citation type="submission" date="2018-08" db="EMBL/GenBank/DDBJ databases">
        <title>Recombination of ecologically and evolutionarily significant loci maintains genetic cohesion in the Pseudomonas syringae species complex.</title>
        <authorList>
            <person name="Dillon M."/>
            <person name="Thakur S."/>
            <person name="Almeida R.N.D."/>
            <person name="Weir B.S."/>
            <person name="Guttman D.S."/>
        </authorList>
    </citation>
    <scope>NUCLEOTIDE SEQUENCE [LARGE SCALE GENOMIC DNA]</scope>
    <source>
        <strain evidence="1 2">ICMP 5019</strain>
    </source>
</reference>